<dbReference type="AlphaFoldDB" id="V9EQJ7"/>
<dbReference type="HOGENOM" id="CLU_3243354_0_0_1"/>
<dbReference type="EMBL" id="ANIZ01002420">
    <property type="protein sequence ID" value="ETI40778.1"/>
    <property type="molecule type" value="Genomic_DNA"/>
</dbReference>
<feature type="chain" id="PRO_5004774375" evidence="1">
    <location>
        <begin position="21"/>
        <end position="43"/>
    </location>
</feature>
<sequence length="43" mass="4756">MECGAMLTCIILLIMDVRMADECLVTMIASTMEVIEDDFIASL</sequence>
<gene>
    <name evidence="2" type="ORF">F443_13913</name>
</gene>
<evidence type="ECO:0000256" key="1">
    <source>
        <dbReference type="SAM" id="SignalP"/>
    </source>
</evidence>
<proteinExistence type="predicted"/>
<organism evidence="2 3">
    <name type="scientific">Phytophthora nicotianae P1569</name>
    <dbReference type="NCBI Taxonomy" id="1317065"/>
    <lineage>
        <taxon>Eukaryota</taxon>
        <taxon>Sar</taxon>
        <taxon>Stramenopiles</taxon>
        <taxon>Oomycota</taxon>
        <taxon>Peronosporomycetes</taxon>
        <taxon>Peronosporales</taxon>
        <taxon>Peronosporaceae</taxon>
        <taxon>Phytophthora</taxon>
    </lineage>
</organism>
<comment type="caution">
    <text evidence="2">The sequence shown here is derived from an EMBL/GenBank/DDBJ whole genome shotgun (WGS) entry which is preliminary data.</text>
</comment>
<keyword evidence="1" id="KW-0732">Signal</keyword>
<accession>V9EQJ7</accession>
<reference evidence="2 3" key="1">
    <citation type="submission" date="2013-11" db="EMBL/GenBank/DDBJ databases">
        <title>The Genome Sequence of Phytophthora parasitica P1569.</title>
        <authorList>
            <consortium name="The Broad Institute Genomics Platform"/>
            <person name="Russ C."/>
            <person name="Tyler B."/>
            <person name="Panabieres F."/>
            <person name="Shan W."/>
            <person name="Tripathy S."/>
            <person name="Grunwald N."/>
            <person name="Machado M."/>
            <person name="Johnson C.S."/>
            <person name="Arredondo F."/>
            <person name="Hong C."/>
            <person name="Coffey M."/>
            <person name="Young S.K."/>
            <person name="Zeng Q."/>
            <person name="Gargeya S."/>
            <person name="Fitzgerald M."/>
            <person name="Abouelleil A."/>
            <person name="Alvarado L."/>
            <person name="Chapman S.B."/>
            <person name="Gainer-Dewar J."/>
            <person name="Goldberg J."/>
            <person name="Griggs A."/>
            <person name="Gujja S."/>
            <person name="Hansen M."/>
            <person name="Howarth C."/>
            <person name="Imamovic A."/>
            <person name="Ireland A."/>
            <person name="Larimer J."/>
            <person name="McCowan C."/>
            <person name="Murphy C."/>
            <person name="Pearson M."/>
            <person name="Poon T.W."/>
            <person name="Priest M."/>
            <person name="Roberts A."/>
            <person name="Saif S."/>
            <person name="Shea T."/>
            <person name="Sykes S."/>
            <person name="Wortman J."/>
            <person name="Nusbaum C."/>
            <person name="Birren B."/>
        </authorList>
    </citation>
    <scope>NUCLEOTIDE SEQUENCE [LARGE SCALE GENOMIC DNA]</scope>
    <source>
        <strain evidence="2 3">P1569</strain>
    </source>
</reference>
<protein>
    <submittedName>
        <fullName evidence="2">Uncharacterized protein</fullName>
    </submittedName>
</protein>
<name>V9EQJ7_PHYNI</name>
<dbReference type="Proteomes" id="UP000018721">
    <property type="component" value="Unassembled WGS sequence"/>
</dbReference>
<evidence type="ECO:0000313" key="2">
    <source>
        <dbReference type="EMBL" id="ETI40778.1"/>
    </source>
</evidence>
<feature type="signal peptide" evidence="1">
    <location>
        <begin position="1"/>
        <end position="20"/>
    </location>
</feature>
<keyword evidence="3" id="KW-1185">Reference proteome</keyword>
<evidence type="ECO:0000313" key="3">
    <source>
        <dbReference type="Proteomes" id="UP000018721"/>
    </source>
</evidence>